<dbReference type="AlphaFoldDB" id="A0A0B9G432"/>
<dbReference type="PANTHER" id="PTHR43309">
    <property type="entry name" value="5-OXOPROLINASE SUBUNIT C"/>
    <property type="match status" value="1"/>
</dbReference>
<protein>
    <recommendedName>
        <fullName evidence="4">Carboxyltransferase domain-containing protein</fullName>
    </recommendedName>
</protein>
<dbReference type="InterPro" id="IPR052708">
    <property type="entry name" value="PxpC"/>
</dbReference>
<keyword evidence="2" id="KW-0378">Hydrolase</keyword>
<evidence type="ECO:0000313" key="5">
    <source>
        <dbReference type="EMBL" id="KHT63384.1"/>
    </source>
</evidence>
<evidence type="ECO:0000313" key="6">
    <source>
        <dbReference type="Proteomes" id="UP000031278"/>
    </source>
</evidence>
<dbReference type="Proteomes" id="UP000031278">
    <property type="component" value="Unassembled WGS sequence"/>
</dbReference>
<organism evidence="5 6">
    <name type="scientific">Photobacterium gaetbulicola</name>
    <dbReference type="NCBI Taxonomy" id="1295392"/>
    <lineage>
        <taxon>Bacteria</taxon>
        <taxon>Pseudomonadati</taxon>
        <taxon>Pseudomonadota</taxon>
        <taxon>Gammaproteobacteria</taxon>
        <taxon>Vibrionales</taxon>
        <taxon>Vibrionaceae</taxon>
        <taxon>Photobacterium</taxon>
    </lineage>
</organism>
<dbReference type="SMART" id="SM00797">
    <property type="entry name" value="AHS2"/>
    <property type="match status" value="1"/>
</dbReference>
<dbReference type="Pfam" id="PF02626">
    <property type="entry name" value="CT_A_B"/>
    <property type="match status" value="1"/>
</dbReference>
<evidence type="ECO:0000259" key="4">
    <source>
        <dbReference type="SMART" id="SM00797"/>
    </source>
</evidence>
<dbReference type="Gene3D" id="2.40.100.10">
    <property type="entry name" value="Cyclophilin-like"/>
    <property type="match status" value="1"/>
</dbReference>
<dbReference type="InterPro" id="IPR029000">
    <property type="entry name" value="Cyclophilin-like_dom_sf"/>
</dbReference>
<evidence type="ECO:0000256" key="2">
    <source>
        <dbReference type="ARBA" id="ARBA00022801"/>
    </source>
</evidence>
<comment type="caution">
    <text evidence="5">The sequence shown here is derived from an EMBL/GenBank/DDBJ whole genome shotgun (WGS) entry which is preliminary data.</text>
</comment>
<sequence>MAAMEVIRPGMLTLIQDIGRYGAGAQGLSQGGAVDLHACCWANYLLANDPNSAMLEITLGQAEFLILQDCRIAMTGADMQPSLDGKLVPMWQSVLVKKGQRLVFGFARTGLRAYLAVQGGLESPLILDSASAVPRNHLGGFHQGMGLEKGDRLSAKPIPTGCLQHQGELAAGRQTSGRFVPDYSKPIELRVIESYQQASFSAEEKQRFYASRYTVSQETDRMGCRLSGEPIHATVDGIVSEGIALGAIQIPPNGQPIVLLNDRQTLGGYPKLGCVARVDLPRLAQARPGTAVTFKRAKLPEAVEQWQQFSRFFGLSL</sequence>
<accession>A0A0B9G432</accession>
<dbReference type="PANTHER" id="PTHR43309:SF4">
    <property type="entry name" value="CARBOXYLTRANSFERASE DOMAIN-CONTAINING PROTEIN"/>
    <property type="match status" value="1"/>
</dbReference>
<feature type="domain" description="Carboxyltransferase" evidence="4">
    <location>
        <begin position="25"/>
        <end position="312"/>
    </location>
</feature>
<evidence type="ECO:0000256" key="3">
    <source>
        <dbReference type="ARBA" id="ARBA00022840"/>
    </source>
</evidence>
<dbReference type="GO" id="GO:0016787">
    <property type="term" value="F:hydrolase activity"/>
    <property type="evidence" value="ECO:0007669"/>
    <property type="project" value="UniProtKB-KW"/>
</dbReference>
<dbReference type="GO" id="GO:0005524">
    <property type="term" value="F:ATP binding"/>
    <property type="evidence" value="ECO:0007669"/>
    <property type="project" value="UniProtKB-KW"/>
</dbReference>
<proteinExistence type="predicted"/>
<reference evidence="5 6" key="1">
    <citation type="submission" date="2014-12" db="EMBL/GenBank/DDBJ databases">
        <title>Genome sequencing of Photobacterium gaetbulicola AD005a.</title>
        <authorList>
            <person name="Adrian T.G.S."/>
            <person name="Chan K.G."/>
        </authorList>
    </citation>
    <scope>NUCLEOTIDE SEQUENCE [LARGE SCALE GENOMIC DNA]</scope>
    <source>
        <strain evidence="5 6">AD005a</strain>
    </source>
</reference>
<gene>
    <name evidence="5" type="ORF">RJ45_13475</name>
</gene>
<dbReference type="SUPFAM" id="SSF50891">
    <property type="entry name" value="Cyclophilin-like"/>
    <property type="match status" value="1"/>
</dbReference>
<keyword evidence="1" id="KW-0547">Nucleotide-binding</keyword>
<dbReference type="NCBIfam" id="TIGR00724">
    <property type="entry name" value="urea_amlyse_rel"/>
    <property type="match status" value="1"/>
</dbReference>
<dbReference type="RefSeq" id="WP_039462700.1">
    <property type="nucleotide sequence ID" value="NZ_JWLZ01000159.1"/>
</dbReference>
<keyword evidence="3" id="KW-0067">ATP-binding</keyword>
<name>A0A0B9G432_9GAMM</name>
<evidence type="ECO:0000256" key="1">
    <source>
        <dbReference type="ARBA" id="ARBA00022741"/>
    </source>
</evidence>
<dbReference type="EMBL" id="JWLZ01000159">
    <property type="protein sequence ID" value="KHT63384.1"/>
    <property type="molecule type" value="Genomic_DNA"/>
</dbReference>
<dbReference type="InterPro" id="IPR003778">
    <property type="entry name" value="CT_A_B"/>
</dbReference>